<dbReference type="Gene3D" id="3.40.50.150">
    <property type="entry name" value="Vaccinia Virus protein VP39"/>
    <property type="match status" value="1"/>
</dbReference>
<evidence type="ECO:0000313" key="2">
    <source>
        <dbReference type="EMBL" id="GAI43622.1"/>
    </source>
</evidence>
<evidence type="ECO:0000259" key="1">
    <source>
        <dbReference type="Pfam" id="PF02384"/>
    </source>
</evidence>
<protein>
    <recommendedName>
        <fullName evidence="1">DNA methylase adenine-specific domain-containing protein</fullName>
    </recommendedName>
</protein>
<dbReference type="EMBL" id="BARV01024039">
    <property type="protein sequence ID" value="GAI43622.1"/>
    <property type="molecule type" value="Genomic_DNA"/>
</dbReference>
<dbReference type="InterPro" id="IPR003356">
    <property type="entry name" value="DNA_methylase_A-5"/>
</dbReference>
<comment type="caution">
    <text evidence="2">The sequence shown here is derived from an EMBL/GenBank/DDBJ whole genome shotgun (WGS) entry which is preliminary data.</text>
</comment>
<dbReference type="AlphaFoldDB" id="X1NHY3"/>
<feature type="domain" description="DNA methylase adenine-specific" evidence="1">
    <location>
        <begin position="204"/>
        <end position="265"/>
    </location>
</feature>
<dbReference type="InterPro" id="IPR052916">
    <property type="entry name" value="Type-I_RE_MTase_Subunit"/>
</dbReference>
<dbReference type="PANTHER" id="PTHR42998">
    <property type="entry name" value="TYPE I RESTRICTION ENZYME HINDVIIP M PROTEIN-RELATED"/>
    <property type="match status" value="1"/>
</dbReference>
<feature type="non-terminal residue" evidence="2">
    <location>
        <position position="1"/>
    </location>
</feature>
<dbReference type="GO" id="GO:0003677">
    <property type="term" value="F:DNA binding"/>
    <property type="evidence" value="ECO:0007669"/>
    <property type="project" value="InterPro"/>
</dbReference>
<sequence length="267" mass="30730">KVYIVVETKASASESEIDTAKREGLGNANLHLAEWLLLVCGEEELIYLVKDRPALKNLDNCRKGELPISYGKSPEYKFRKGGDIFEELRKASLNELQNKFQRCHDAIWASGQRDPAEAFDEMSKLMFAKIYDEKFTKIKAYYKFQIGTHENPFVIAKRIEDELYKKARDKEPDVFREEIKLPDEIIFDVVSILQDISLIKTDLDAKGRAFEQFLGKIFRGELGQFFTPREIIEFMVKLIDPGYDEIIIDPACGSGGFLLYSIKHIID</sequence>
<name>X1NHY3_9ZZZZ</name>
<accession>X1NHY3</accession>
<dbReference type="PANTHER" id="PTHR42998:SF1">
    <property type="entry name" value="TYPE I RESTRICTION ENZYME HINDI METHYLASE SUBUNIT"/>
    <property type="match status" value="1"/>
</dbReference>
<dbReference type="Pfam" id="PF02384">
    <property type="entry name" value="N6_Mtase"/>
    <property type="match status" value="1"/>
</dbReference>
<dbReference type="GO" id="GO:0008170">
    <property type="term" value="F:N-methyltransferase activity"/>
    <property type="evidence" value="ECO:0007669"/>
    <property type="project" value="InterPro"/>
</dbReference>
<proteinExistence type="predicted"/>
<feature type="non-terminal residue" evidence="2">
    <location>
        <position position="267"/>
    </location>
</feature>
<gene>
    <name evidence="2" type="ORF">S06H3_39319</name>
</gene>
<reference evidence="2" key="1">
    <citation type="journal article" date="2014" name="Front. Microbiol.">
        <title>High frequency of phylogenetically diverse reductive dehalogenase-homologous genes in deep subseafloor sedimentary metagenomes.</title>
        <authorList>
            <person name="Kawai M."/>
            <person name="Futagami T."/>
            <person name="Toyoda A."/>
            <person name="Takaki Y."/>
            <person name="Nishi S."/>
            <person name="Hori S."/>
            <person name="Arai W."/>
            <person name="Tsubouchi T."/>
            <person name="Morono Y."/>
            <person name="Uchiyama I."/>
            <person name="Ito T."/>
            <person name="Fujiyama A."/>
            <person name="Inagaki F."/>
            <person name="Takami H."/>
        </authorList>
    </citation>
    <scope>NUCLEOTIDE SEQUENCE</scope>
    <source>
        <strain evidence="2">Expedition CK06-06</strain>
    </source>
</reference>
<organism evidence="2">
    <name type="scientific">marine sediment metagenome</name>
    <dbReference type="NCBI Taxonomy" id="412755"/>
    <lineage>
        <taxon>unclassified sequences</taxon>
        <taxon>metagenomes</taxon>
        <taxon>ecological metagenomes</taxon>
    </lineage>
</organism>
<dbReference type="PRINTS" id="PR00507">
    <property type="entry name" value="N12N6MTFRASE"/>
</dbReference>
<dbReference type="SUPFAM" id="SSF53335">
    <property type="entry name" value="S-adenosyl-L-methionine-dependent methyltransferases"/>
    <property type="match status" value="1"/>
</dbReference>
<dbReference type="InterPro" id="IPR029063">
    <property type="entry name" value="SAM-dependent_MTases_sf"/>
</dbReference>